<feature type="DNA-binding region" description="H-T-H motif" evidence="4">
    <location>
        <begin position="33"/>
        <end position="52"/>
    </location>
</feature>
<dbReference type="InterPro" id="IPR050109">
    <property type="entry name" value="HTH-type_TetR-like_transc_reg"/>
</dbReference>
<evidence type="ECO:0000256" key="3">
    <source>
        <dbReference type="ARBA" id="ARBA00023163"/>
    </source>
</evidence>
<evidence type="ECO:0000256" key="1">
    <source>
        <dbReference type="ARBA" id="ARBA00023015"/>
    </source>
</evidence>
<proteinExistence type="predicted"/>
<evidence type="ECO:0000313" key="8">
    <source>
        <dbReference type="Proteomes" id="UP001482520"/>
    </source>
</evidence>
<evidence type="ECO:0000256" key="5">
    <source>
        <dbReference type="SAM" id="MobiDB-lite"/>
    </source>
</evidence>
<dbReference type="Gene3D" id="1.10.357.10">
    <property type="entry name" value="Tetracycline Repressor, domain 2"/>
    <property type="match status" value="1"/>
</dbReference>
<name>A0ABV1P425_9ACTN</name>
<dbReference type="PANTHER" id="PTHR30055:SF234">
    <property type="entry name" value="HTH-TYPE TRANSCRIPTIONAL REGULATOR BETI"/>
    <property type="match status" value="1"/>
</dbReference>
<dbReference type="PANTHER" id="PTHR30055">
    <property type="entry name" value="HTH-TYPE TRANSCRIPTIONAL REGULATOR RUTR"/>
    <property type="match status" value="1"/>
</dbReference>
<protein>
    <submittedName>
        <fullName evidence="7">Helix-turn-helix domain-containing protein</fullName>
    </submittedName>
</protein>
<feature type="compositionally biased region" description="Low complexity" evidence="5">
    <location>
        <begin position="197"/>
        <end position="227"/>
    </location>
</feature>
<keyword evidence="1" id="KW-0805">Transcription regulation</keyword>
<evidence type="ECO:0000313" key="7">
    <source>
        <dbReference type="EMBL" id="MEQ7849502.1"/>
    </source>
</evidence>
<reference evidence="7 8" key="1">
    <citation type="submission" date="2024-02" db="EMBL/GenBank/DDBJ databases">
        <title>Full genome sequence of Nocardioides kribbensis.</title>
        <authorList>
            <person name="Poletto B.L."/>
            <person name="Silva G."/>
            <person name="Galante D."/>
            <person name="Campos K.R."/>
            <person name="Santos M.B.N."/>
            <person name="Sacchi C.T."/>
        </authorList>
    </citation>
    <scope>NUCLEOTIDE SEQUENCE [LARGE SCALE GENOMIC DNA]</scope>
    <source>
        <strain evidence="7 8">O4R</strain>
    </source>
</reference>
<dbReference type="EMBL" id="JBEGDP010000043">
    <property type="protein sequence ID" value="MEQ7849502.1"/>
    <property type="molecule type" value="Genomic_DNA"/>
</dbReference>
<evidence type="ECO:0000259" key="6">
    <source>
        <dbReference type="PROSITE" id="PS50977"/>
    </source>
</evidence>
<dbReference type="Proteomes" id="UP001482520">
    <property type="component" value="Unassembled WGS sequence"/>
</dbReference>
<dbReference type="PROSITE" id="PS50977">
    <property type="entry name" value="HTH_TETR_2"/>
    <property type="match status" value="1"/>
</dbReference>
<feature type="domain" description="HTH tetR-type" evidence="6">
    <location>
        <begin position="11"/>
        <end position="70"/>
    </location>
</feature>
<feature type="region of interest" description="Disordered" evidence="5">
    <location>
        <begin position="197"/>
        <end position="236"/>
    </location>
</feature>
<keyword evidence="8" id="KW-1185">Reference proteome</keyword>
<organism evidence="7 8">
    <name type="scientific">Nocardioides kribbensis</name>
    <dbReference type="NCBI Taxonomy" id="305517"/>
    <lineage>
        <taxon>Bacteria</taxon>
        <taxon>Bacillati</taxon>
        <taxon>Actinomycetota</taxon>
        <taxon>Actinomycetes</taxon>
        <taxon>Propionibacteriales</taxon>
        <taxon>Nocardioidaceae</taxon>
        <taxon>Nocardioides</taxon>
    </lineage>
</organism>
<dbReference type="InterPro" id="IPR009057">
    <property type="entry name" value="Homeodomain-like_sf"/>
</dbReference>
<sequence>MPPRAAPMTPQERHDQLVDVTLRLLREHGRAVTTKQIAEAAGIAEGTIFRVVASKDELVDAALVRAFDHGAIFDRIAEIDPALDLRDRMVRLVSILQQRFRATFGLIRKVGMLGPPAHLHDSAEADAVRARLERACVELVGADAEHLSVEPGEMVHRLRLLTFAGSHEQVADGRLLSPEEIVDTVLTGLLAPAARPTCADPADPADPVGSVDPVGPAERATTPARPARPVREEASC</sequence>
<keyword evidence="3" id="KW-0804">Transcription</keyword>
<dbReference type="InterPro" id="IPR001647">
    <property type="entry name" value="HTH_TetR"/>
</dbReference>
<dbReference type="SUPFAM" id="SSF46689">
    <property type="entry name" value="Homeodomain-like"/>
    <property type="match status" value="1"/>
</dbReference>
<accession>A0ABV1P425</accession>
<keyword evidence="2 4" id="KW-0238">DNA-binding</keyword>
<evidence type="ECO:0000256" key="2">
    <source>
        <dbReference type="ARBA" id="ARBA00023125"/>
    </source>
</evidence>
<dbReference type="Pfam" id="PF00440">
    <property type="entry name" value="TetR_N"/>
    <property type="match status" value="1"/>
</dbReference>
<evidence type="ECO:0000256" key="4">
    <source>
        <dbReference type="PROSITE-ProRule" id="PRU00335"/>
    </source>
</evidence>
<comment type="caution">
    <text evidence="7">The sequence shown here is derived from an EMBL/GenBank/DDBJ whole genome shotgun (WGS) entry which is preliminary data.</text>
</comment>
<gene>
    <name evidence="7" type="ORF">V6R90_19675</name>
</gene>
<dbReference type="PRINTS" id="PR00455">
    <property type="entry name" value="HTHTETR"/>
</dbReference>
<dbReference type="RefSeq" id="WP_349805733.1">
    <property type="nucleotide sequence ID" value="NZ_JBEGDP010000043.1"/>
</dbReference>